<comment type="subcellular location">
    <subcellularLocation>
        <location evidence="1">Cell membrane</location>
        <topology evidence="1">Multi-pass membrane protein</topology>
    </subcellularLocation>
</comment>
<dbReference type="AlphaFoldDB" id="A0A4V1FA42"/>
<evidence type="ECO:0000256" key="6">
    <source>
        <dbReference type="ARBA" id="ARBA00022737"/>
    </source>
</evidence>
<reference evidence="11 12" key="1">
    <citation type="submission" date="2018-11" db="EMBL/GenBank/DDBJ databases">
        <title>Genome sequences of Brenneria nigrifluens and Brenneria rubrifaciens.</title>
        <authorList>
            <person name="Poret-Peterson A.T."/>
            <person name="McClean A.E."/>
            <person name="Kluepfel D.A."/>
        </authorList>
    </citation>
    <scope>NUCLEOTIDE SEQUENCE [LARGE SCALE GENOMIC DNA]</scope>
    <source>
        <strain evidence="11 12">6D370</strain>
    </source>
</reference>
<dbReference type="Proteomes" id="UP000299580">
    <property type="component" value="Chromosome"/>
</dbReference>
<protein>
    <submittedName>
        <fullName evidence="11">DMT family transporter</fullName>
    </submittedName>
</protein>
<dbReference type="GO" id="GO:0005886">
    <property type="term" value="C:plasma membrane"/>
    <property type="evidence" value="ECO:0007669"/>
    <property type="project" value="UniProtKB-SubCell"/>
</dbReference>
<evidence type="ECO:0000256" key="1">
    <source>
        <dbReference type="ARBA" id="ARBA00004651"/>
    </source>
</evidence>
<feature type="transmembrane region" description="Helical" evidence="9">
    <location>
        <begin position="136"/>
        <end position="158"/>
    </location>
</feature>
<feature type="transmembrane region" description="Helical" evidence="9">
    <location>
        <begin position="234"/>
        <end position="253"/>
    </location>
</feature>
<dbReference type="InterPro" id="IPR004779">
    <property type="entry name" value="CO/AA/NH_transpt"/>
</dbReference>
<keyword evidence="8 9" id="KW-0472">Membrane</keyword>
<feature type="transmembrane region" description="Helical" evidence="9">
    <location>
        <begin position="29"/>
        <end position="47"/>
    </location>
</feature>
<feature type="transmembrane region" description="Helical" evidence="9">
    <location>
        <begin position="259"/>
        <end position="276"/>
    </location>
</feature>
<evidence type="ECO:0000259" key="10">
    <source>
        <dbReference type="Pfam" id="PF00892"/>
    </source>
</evidence>
<evidence type="ECO:0000256" key="9">
    <source>
        <dbReference type="SAM" id="Phobius"/>
    </source>
</evidence>
<feature type="transmembrane region" description="Helical" evidence="9">
    <location>
        <begin position="59"/>
        <end position="81"/>
    </location>
</feature>
<organism evidence="11 12">
    <name type="scientific">Brenneria rubrifaciens</name>
    <dbReference type="NCBI Taxonomy" id="55213"/>
    <lineage>
        <taxon>Bacteria</taxon>
        <taxon>Pseudomonadati</taxon>
        <taxon>Pseudomonadota</taxon>
        <taxon>Gammaproteobacteria</taxon>
        <taxon>Enterobacterales</taxon>
        <taxon>Pectobacteriaceae</taxon>
        <taxon>Brenneria</taxon>
    </lineage>
</organism>
<dbReference type="PANTHER" id="PTHR22911">
    <property type="entry name" value="ACYL-MALONYL CONDENSING ENZYME-RELATED"/>
    <property type="match status" value="1"/>
</dbReference>
<evidence type="ECO:0000256" key="7">
    <source>
        <dbReference type="ARBA" id="ARBA00022989"/>
    </source>
</evidence>
<name>A0A4V1FA42_9GAMM</name>
<keyword evidence="4" id="KW-1003">Cell membrane</keyword>
<evidence type="ECO:0000256" key="3">
    <source>
        <dbReference type="ARBA" id="ARBA00022448"/>
    </source>
</evidence>
<dbReference type="SUPFAM" id="SSF103481">
    <property type="entry name" value="Multidrug resistance efflux transporter EmrE"/>
    <property type="match status" value="2"/>
</dbReference>
<keyword evidence="12" id="KW-1185">Reference proteome</keyword>
<feature type="transmembrane region" description="Helical" evidence="9">
    <location>
        <begin position="112"/>
        <end position="130"/>
    </location>
</feature>
<dbReference type="PANTHER" id="PTHR22911:SF130">
    <property type="entry name" value="BIOTIN TRANSPORTER"/>
    <property type="match status" value="1"/>
</dbReference>
<dbReference type="RefSeq" id="WP_137714767.1">
    <property type="nucleotide sequence ID" value="NZ_CP034035.1"/>
</dbReference>
<proteinExistence type="inferred from homology"/>
<dbReference type="NCBIfam" id="TIGR00950">
    <property type="entry name" value="2A78"/>
    <property type="match status" value="1"/>
</dbReference>
<evidence type="ECO:0000313" key="12">
    <source>
        <dbReference type="Proteomes" id="UP000299580"/>
    </source>
</evidence>
<keyword evidence="5 9" id="KW-0812">Transmembrane</keyword>
<dbReference type="OrthoDB" id="1412048at2"/>
<dbReference type="Pfam" id="PF00892">
    <property type="entry name" value="EamA"/>
    <property type="match status" value="2"/>
</dbReference>
<accession>A0A4V1FA42</accession>
<evidence type="ECO:0000313" key="11">
    <source>
        <dbReference type="EMBL" id="QCR09763.1"/>
    </source>
</evidence>
<feature type="domain" description="EamA" evidence="10">
    <location>
        <begin position="139"/>
        <end position="274"/>
    </location>
</feature>
<feature type="domain" description="EamA" evidence="10">
    <location>
        <begin position="3"/>
        <end position="128"/>
    </location>
</feature>
<dbReference type="KEGG" id="brb:EH207_15285"/>
<evidence type="ECO:0000256" key="2">
    <source>
        <dbReference type="ARBA" id="ARBA00007362"/>
    </source>
</evidence>
<evidence type="ECO:0000256" key="8">
    <source>
        <dbReference type="ARBA" id="ARBA00023136"/>
    </source>
</evidence>
<gene>
    <name evidence="11" type="ORF">EH207_15285</name>
</gene>
<dbReference type="EMBL" id="CP034035">
    <property type="protein sequence ID" value="QCR09763.1"/>
    <property type="molecule type" value="Genomic_DNA"/>
</dbReference>
<keyword evidence="7 9" id="KW-1133">Transmembrane helix</keyword>
<feature type="transmembrane region" description="Helical" evidence="9">
    <location>
        <begin position="202"/>
        <end position="222"/>
    </location>
</feature>
<dbReference type="InterPro" id="IPR037185">
    <property type="entry name" value="EmrE-like"/>
</dbReference>
<comment type="similarity">
    <text evidence="2">Belongs to the EamA transporter family.</text>
</comment>
<evidence type="ECO:0000256" key="5">
    <source>
        <dbReference type="ARBA" id="ARBA00022692"/>
    </source>
</evidence>
<sequence length="299" mass="33852">MPLLVITTILWAFSFSLIGEYLAGQVDSWFSVLMRVGLAALVFMPFLRWRGYAPRVLLLYLLVGACQLGIMYLFVFQAYLYLTVPEFLLFTVMTPLYVTLIYDLLRRERLRWGYVLSALLAVLGAAVIRYDEISPHFVWGLILVQAANIFFAIGQVGYKRLMEVHPMPQHTAFSWFYLGALAVSVVAWILFGNAGKLPTTSLQWGVLIWLGVAASGLGYFMWNYGATQVDAGTLGIMNNFHVPAALLVNLAIWQEKPHWPSFMLGAIIIMSSLWVHRRWVVTRPAQTVNVRKRADAPNE</sequence>
<feature type="transmembrane region" description="Helical" evidence="9">
    <location>
        <begin position="170"/>
        <end position="190"/>
    </location>
</feature>
<evidence type="ECO:0000256" key="4">
    <source>
        <dbReference type="ARBA" id="ARBA00022475"/>
    </source>
</evidence>
<feature type="transmembrane region" description="Helical" evidence="9">
    <location>
        <begin position="87"/>
        <end position="105"/>
    </location>
</feature>
<keyword evidence="3" id="KW-0813">Transport</keyword>
<dbReference type="InterPro" id="IPR000620">
    <property type="entry name" value="EamA_dom"/>
</dbReference>
<keyword evidence="6" id="KW-0677">Repeat</keyword>